<protein>
    <recommendedName>
        <fullName evidence="1">Chemoreceptor zinc-binding domain-containing protein</fullName>
    </recommendedName>
</protein>
<gene>
    <name evidence="2" type="ORF">CXB77_03630</name>
</gene>
<keyword evidence="3" id="KW-1185">Reference proteome</keyword>
<reference evidence="2 3" key="1">
    <citation type="submission" date="2018-01" db="EMBL/GenBank/DDBJ databases">
        <title>The complete genome sequence of Chromatium okenii LaCa, a purple sulfur bacterium with a turbulent life.</title>
        <authorList>
            <person name="Luedin S.M."/>
            <person name="Liechti N."/>
            <person name="Storelli N."/>
            <person name="Danza F."/>
            <person name="Wittwer M."/>
            <person name="Pothier J.F."/>
            <person name="Tonolla M.A."/>
        </authorList>
    </citation>
    <scope>NUCLEOTIDE SEQUENCE [LARGE SCALE GENOMIC DNA]</scope>
    <source>
        <strain evidence="2 3">LaCa</strain>
    </source>
</reference>
<dbReference type="AlphaFoldDB" id="A0A2S7XTL3"/>
<accession>A0A2S7XTL3</accession>
<feature type="domain" description="Chemoreceptor zinc-binding" evidence="1">
    <location>
        <begin position="12"/>
        <end position="78"/>
    </location>
</feature>
<dbReference type="Proteomes" id="UP000239936">
    <property type="component" value="Unassembled WGS sequence"/>
</dbReference>
<sequence>MNCIIHKAKVAHLVFIRKIKQQLRSTALADPNALPTHHTCNFGKWYHGAGLECFPNSAPFREIDVHHKQVHELAKQALTAHNAEQHRQADQHYHAMVNASDRLQVLLDQLDR</sequence>
<dbReference type="Gene3D" id="1.20.120.30">
    <property type="entry name" value="Aspartate receptor, ligand-binding domain"/>
    <property type="match status" value="1"/>
</dbReference>
<evidence type="ECO:0000259" key="1">
    <source>
        <dbReference type="Pfam" id="PF13682"/>
    </source>
</evidence>
<evidence type="ECO:0000313" key="3">
    <source>
        <dbReference type="Proteomes" id="UP000239936"/>
    </source>
</evidence>
<dbReference type="EMBL" id="PPGH01000018">
    <property type="protein sequence ID" value="PQJ97079.1"/>
    <property type="molecule type" value="Genomic_DNA"/>
</dbReference>
<dbReference type="InterPro" id="IPR025991">
    <property type="entry name" value="Chemoreceptor_zinc-bind_dom"/>
</dbReference>
<dbReference type="OrthoDB" id="9808588at2"/>
<organism evidence="2 3">
    <name type="scientific">Chromatium okenii</name>
    <dbReference type="NCBI Taxonomy" id="61644"/>
    <lineage>
        <taxon>Bacteria</taxon>
        <taxon>Pseudomonadati</taxon>
        <taxon>Pseudomonadota</taxon>
        <taxon>Gammaproteobacteria</taxon>
        <taxon>Chromatiales</taxon>
        <taxon>Chromatiaceae</taxon>
        <taxon>Chromatium</taxon>
    </lineage>
</organism>
<evidence type="ECO:0000313" key="2">
    <source>
        <dbReference type="EMBL" id="PQJ97079.1"/>
    </source>
</evidence>
<name>A0A2S7XTL3_9GAMM</name>
<comment type="caution">
    <text evidence="2">The sequence shown here is derived from an EMBL/GenBank/DDBJ whole genome shotgun (WGS) entry which is preliminary data.</text>
</comment>
<dbReference type="RefSeq" id="WP_105072820.1">
    <property type="nucleotide sequence ID" value="NZ_PPGH01000018.1"/>
</dbReference>
<proteinExistence type="predicted"/>
<dbReference type="Pfam" id="PF13682">
    <property type="entry name" value="CZB"/>
    <property type="match status" value="1"/>
</dbReference>